<dbReference type="EMBL" id="CALTRL010000115">
    <property type="protein sequence ID" value="CAH7666477.1"/>
    <property type="molecule type" value="Genomic_DNA"/>
</dbReference>
<evidence type="ECO:0000256" key="1">
    <source>
        <dbReference type="ARBA" id="ARBA00004123"/>
    </source>
</evidence>
<dbReference type="GO" id="GO:0120231">
    <property type="term" value="C:DNA recombinase auxiliary factor complex"/>
    <property type="evidence" value="ECO:0007669"/>
    <property type="project" value="TreeGrafter"/>
</dbReference>
<sequence>MLSSSKPSKDERVEYLKGSDAEKKICANLKVIKKPEVVRCLNNLHENQKIEMKLFGKQSIYCCKQSDQVTVVPADLEEKQKELETLKLSCCCQNEDLKKLKERNKELKNLVEELSKQPLNSEIPIVKNSLRQQWIELQNRLNELSKGDDGKIGSNDQGDLRNENPKNLDYEEDSAVKQVKIMTTEQIEQIDQQLNHYKSLWINRSKTKVLRMRTQRQSFLQSIELETEPQSLIDLKDQDEIDKKNLLMCKPSSKRRRL</sequence>
<accession>A0AAV0AG54</accession>
<dbReference type="PANTHER" id="PTHR15938:SF0">
    <property type="entry name" value="HOMOLOGOUS-PAIRING PROTEIN 2 HOMOLOG"/>
    <property type="match status" value="1"/>
</dbReference>
<comment type="caution">
    <text evidence="8">The sequence shown here is derived from an EMBL/GenBank/DDBJ whole genome shotgun (WGS) entry which is preliminary data.</text>
</comment>
<protein>
    <recommendedName>
        <fullName evidence="7">Homologous-pairing protein 2 winged helix domain-containing protein</fullName>
    </recommendedName>
</protein>
<dbReference type="InterPro" id="IPR010776">
    <property type="entry name" value="Hop2_WH_dom"/>
</dbReference>
<evidence type="ECO:0000256" key="4">
    <source>
        <dbReference type="ARBA" id="ARBA00023242"/>
    </source>
</evidence>
<organism evidence="8 9">
    <name type="scientific">Phakopsora pachyrhizi</name>
    <name type="common">Asian soybean rust disease fungus</name>
    <dbReference type="NCBI Taxonomy" id="170000"/>
    <lineage>
        <taxon>Eukaryota</taxon>
        <taxon>Fungi</taxon>
        <taxon>Dikarya</taxon>
        <taxon>Basidiomycota</taxon>
        <taxon>Pucciniomycotina</taxon>
        <taxon>Pucciniomycetes</taxon>
        <taxon>Pucciniales</taxon>
        <taxon>Phakopsoraceae</taxon>
        <taxon>Phakopsora</taxon>
    </lineage>
</organism>
<keyword evidence="3" id="KW-0233">DNA recombination</keyword>
<evidence type="ECO:0000256" key="2">
    <source>
        <dbReference type="ARBA" id="ARBA00007922"/>
    </source>
</evidence>
<evidence type="ECO:0000313" key="8">
    <source>
        <dbReference type="EMBL" id="CAH7666477.1"/>
    </source>
</evidence>
<dbReference type="GO" id="GO:0010774">
    <property type="term" value="P:meiotic strand invasion involved in reciprocal meiotic recombination"/>
    <property type="evidence" value="ECO:0007669"/>
    <property type="project" value="TreeGrafter"/>
</dbReference>
<name>A0AAV0AG54_PHAPC</name>
<feature type="region of interest" description="Disordered" evidence="6">
    <location>
        <begin position="145"/>
        <end position="167"/>
    </location>
</feature>
<dbReference type="PANTHER" id="PTHR15938">
    <property type="entry name" value="TBP-1 INTERACTING PROTEIN"/>
    <property type="match status" value="1"/>
</dbReference>
<dbReference type="GO" id="GO:0000709">
    <property type="term" value="P:meiotic joint molecule formation"/>
    <property type="evidence" value="ECO:0007669"/>
    <property type="project" value="TreeGrafter"/>
</dbReference>
<evidence type="ECO:0000256" key="5">
    <source>
        <dbReference type="ARBA" id="ARBA00023254"/>
    </source>
</evidence>
<dbReference type="AlphaFoldDB" id="A0AAV0AG54"/>
<feature type="compositionally biased region" description="Basic and acidic residues" evidence="6">
    <location>
        <begin position="158"/>
        <end position="167"/>
    </location>
</feature>
<dbReference type="Pfam" id="PF07106">
    <property type="entry name" value="WHD_TBPIP"/>
    <property type="match status" value="1"/>
</dbReference>
<dbReference type="Gene3D" id="1.10.10.10">
    <property type="entry name" value="Winged helix-like DNA-binding domain superfamily/Winged helix DNA-binding domain"/>
    <property type="match status" value="1"/>
</dbReference>
<feature type="domain" description="Homologous-pairing protein 2 winged helix" evidence="7">
    <location>
        <begin position="24"/>
        <end position="64"/>
    </location>
</feature>
<evidence type="ECO:0000256" key="6">
    <source>
        <dbReference type="SAM" id="MobiDB-lite"/>
    </source>
</evidence>
<evidence type="ECO:0000256" key="3">
    <source>
        <dbReference type="ARBA" id="ARBA00023172"/>
    </source>
</evidence>
<gene>
    <name evidence="8" type="ORF">PPACK8108_LOCUS830</name>
</gene>
<keyword evidence="5" id="KW-0469">Meiosis</keyword>
<dbReference type="InterPro" id="IPR036388">
    <property type="entry name" value="WH-like_DNA-bd_sf"/>
</dbReference>
<dbReference type="GO" id="GO:0007129">
    <property type="term" value="P:homologous chromosome pairing at meiosis"/>
    <property type="evidence" value="ECO:0007669"/>
    <property type="project" value="TreeGrafter"/>
</dbReference>
<comment type="similarity">
    <text evidence="2">Belongs to the HOP2 family.</text>
</comment>
<evidence type="ECO:0000259" key="7">
    <source>
        <dbReference type="Pfam" id="PF07106"/>
    </source>
</evidence>
<dbReference type="GO" id="GO:0120230">
    <property type="term" value="F:recombinase activator activity"/>
    <property type="evidence" value="ECO:0007669"/>
    <property type="project" value="TreeGrafter"/>
</dbReference>
<keyword evidence="4" id="KW-0539">Nucleus</keyword>
<evidence type="ECO:0000313" key="9">
    <source>
        <dbReference type="Proteomes" id="UP001153365"/>
    </source>
</evidence>
<keyword evidence="9" id="KW-1185">Reference proteome</keyword>
<dbReference type="Proteomes" id="UP001153365">
    <property type="component" value="Unassembled WGS sequence"/>
</dbReference>
<reference evidence="8" key="1">
    <citation type="submission" date="2022-06" db="EMBL/GenBank/DDBJ databases">
        <authorList>
            <consortium name="SYNGENTA / RWTH Aachen University"/>
        </authorList>
    </citation>
    <scope>NUCLEOTIDE SEQUENCE</scope>
</reference>
<dbReference type="GO" id="GO:0003690">
    <property type="term" value="F:double-stranded DNA binding"/>
    <property type="evidence" value="ECO:0007669"/>
    <property type="project" value="TreeGrafter"/>
</dbReference>
<dbReference type="GO" id="GO:0000794">
    <property type="term" value="C:condensed nuclear chromosome"/>
    <property type="evidence" value="ECO:0007669"/>
    <property type="project" value="TreeGrafter"/>
</dbReference>
<proteinExistence type="inferred from homology"/>
<comment type="subcellular location">
    <subcellularLocation>
        <location evidence="1">Nucleus</location>
    </subcellularLocation>
</comment>